<dbReference type="GO" id="GO:0045202">
    <property type="term" value="C:synapse"/>
    <property type="evidence" value="ECO:0007669"/>
    <property type="project" value="TreeGrafter"/>
</dbReference>
<evidence type="ECO:0000259" key="3">
    <source>
        <dbReference type="Pfam" id="PF25281"/>
    </source>
</evidence>
<feature type="domain" description="Microtubule-associated protein 1A/B/S-like MBL-like" evidence="3">
    <location>
        <begin position="217"/>
        <end position="500"/>
    </location>
</feature>
<dbReference type="GO" id="GO:0031114">
    <property type="term" value="P:regulation of microtubule depolymerization"/>
    <property type="evidence" value="ECO:0007669"/>
    <property type="project" value="TreeGrafter"/>
</dbReference>
<evidence type="ECO:0000256" key="1">
    <source>
        <dbReference type="SAM" id="MobiDB-lite"/>
    </source>
</evidence>
<dbReference type="EMBL" id="FR905054">
    <property type="protein sequence ID" value="CDQ75429.1"/>
    <property type="molecule type" value="Genomic_DNA"/>
</dbReference>
<dbReference type="InterPro" id="IPR056617">
    <property type="entry name" value="MAP1B/S_N"/>
</dbReference>
<dbReference type="PANTHER" id="PTHR13843:SF5">
    <property type="entry name" value="MICROTUBULE-ASSOCIATED PROTEIN 1B"/>
    <property type="match status" value="1"/>
</dbReference>
<dbReference type="GO" id="GO:0003779">
    <property type="term" value="F:actin binding"/>
    <property type="evidence" value="ECO:0007669"/>
    <property type="project" value="TreeGrafter"/>
</dbReference>
<dbReference type="GO" id="GO:0005874">
    <property type="term" value="C:microtubule"/>
    <property type="evidence" value="ECO:0007669"/>
    <property type="project" value="InterPro"/>
</dbReference>
<feature type="region of interest" description="Disordered" evidence="1">
    <location>
        <begin position="1016"/>
        <end position="1210"/>
    </location>
</feature>
<dbReference type="Proteomes" id="UP000193380">
    <property type="component" value="Unassembled WGS sequence"/>
</dbReference>
<feature type="region of interest" description="Disordered" evidence="1">
    <location>
        <begin position="763"/>
        <end position="989"/>
    </location>
</feature>
<dbReference type="GO" id="GO:0043025">
    <property type="term" value="C:neuronal cell body"/>
    <property type="evidence" value="ECO:0007669"/>
    <property type="project" value="TreeGrafter"/>
</dbReference>
<evidence type="ECO:0000313" key="5">
    <source>
        <dbReference type="Proteomes" id="UP000193380"/>
    </source>
</evidence>
<evidence type="ECO:0008006" key="6">
    <source>
        <dbReference type="Google" id="ProtNLM"/>
    </source>
</evidence>
<dbReference type="GO" id="GO:0000226">
    <property type="term" value="P:microtubule cytoskeleton organization"/>
    <property type="evidence" value="ECO:0007669"/>
    <property type="project" value="InterPro"/>
</dbReference>
<feature type="compositionally biased region" description="Basic and acidic residues" evidence="1">
    <location>
        <begin position="692"/>
        <end position="702"/>
    </location>
</feature>
<accession>A0A060XDN8</accession>
<feature type="compositionally biased region" description="Low complexity" evidence="1">
    <location>
        <begin position="1195"/>
        <end position="1210"/>
    </location>
</feature>
<dbReference type="GO" id="GO:0005875">
    <property type="term" value="C:microtubule associated complex"/>
    <property type="evidence" value="ECO:0007669"/>
    <property type="project" value="TreeGrafter"/>
</dbReference>
<protein>
    <recommendedName>
        <fullName evidence="6">Microtubule-associated protein 1B</fullName>
    </recommendedName>
</protein>
<feature type="compositionally biased region" description="Polar residues" evidence="1">
    <location>
        <begin position="840"/>
        <end position="854"/>
    </location>
</feature>
<dbReference type="Pfam" id="PF23415">
    <property type="entry name" value="MAPB1_N"/>
    <property type="match status" value="1"/>
</dbReference>
<sequence length="1332" mass="146684">MSASLSHRFDDNKFYLLVVIGEIVTEDHLKCAIADIEKGIRSWDTNLIDCNLDQELKLFVSRHSARFSADVRGQRILHHKSSVLETVVLINPSDEAVSTEVCQMISDTARNKLLVLSGQSFENTGALILQSGSFSFFNFIEIFTDQEIGELLSTIRPANKASLTLYCPEQGDWKNSNLDKHNLQDFINMKLNSPLILPEMEGLSEFTEYLSESVEIPSPFDMLEPPTSGGFLKLSKPCCYIFPGGHGDSALFAVNGFNMLINGGSDRKSCFWKLVRHLDRVDSILLTHIGDDNLPGINSMLQRKMAELEEEQSQGSQATGDWLKNLISPDIGVVFLNTPDNLGNPAEPNFRVRRNIEEAAHTLHYLSKLNLRPEPLQRPVGNTIEPIILFQKMGVGKLEMYVLNPSKNSKELQHFMKQWTGSEKDKATVILPNGKESELPISYMTSISSLIVWHPSNPSEKIVRVLFPGNASQYHILEGLEKLKHLDFLKQPVVTQKELSSNLAPALKQAKLKHKTDSKESLKSVSRPSPSKSFKKESKEEAPEKAKTDAESAQEKTNKFEKKDKPLVKKEKAKAPEKEVKVKAEPTTETPEKKKAEMKPKALKEKIIKKEPRKSVDKKNDEKEVKKEVKKDILKKDRDFRRDSPMKVRKEENKEQKKDDLKKDIKKPSKDLKNTTSALGEGKKLAAKPKPLKKDDTTKKDFGSPSKSKAKLKVTKKDLKATDAKSAVAGAAAVTAGVLETDRAMMSSPEDLTKDFEELKEEEIFQEEEPVVIHREDLMHSKESPEAAESLDEGITTTEHEGESGETPEEQEHKGKLSGSGRSSKAAAGSSTSPDDKTLEGTTSPHSSGHTPYFQSPVDEKAGSIAPANDHGPVIVEVTSDKEDSNRVSPMDDPIPDHTSTPMTDDVSPALHGEAGSPLSTEVEDSLSVSVVQTPTPFQEAEVSPKGESPRPMSISPDISPKTAKLRTPVQEPKSPEHSTMSFGQESPDHSLALDFSKQTDVDLCLVTSCEYRHPKTELSPSFINPSPLDKLHAKQCEETPPTSISESAPSQTDSDVPPGTEECPSITADANIDSEDDSETLPTDRTLTYRHADPPPVAPRDSAPSPAHPDVTMVDPEADKPPADDNNQTKDKDSKAEGAEKAKKKKLTKTKSSSPVRKTGLSKVKDSKAMASPKKSVGEGKDAKNATNSSASRGVKSATSGSGSGKAATAIPIPNCPPMYMDLVYIPNHCSAKNVDAEFFKRVRSSYYVASGNDQTAQEPSKAVLNSLLEGKAMWGNNMQVTLIPTHDSEVMREWYQETHEKQQDLNIMVLASSSTVVMQDESFPACKIEL</sequence>
<dbReference type="PANTHER" id="PTHR13843">
    <property type="entry name" value="MICROTUBULE-ASSOCIATED PROTEIN"/>
    <property type="match status" value="1"/>
</dbReference>
<dbReference type="STRING" id="8022.A0A060XDN8"/>
<feature type="domain" description="Microtubule-associated protein 1B/S N-terminal" evidence="2">
    <location>
        <begin position="16"/>
        <end position="212"/>
    </location>
</feature>
<dbReference type="Pfam" id="PF25281">
    <property type="entry name" value="MBL_MAP1B"/>
    <property type="match status" value="1"/>
</dbReference>
<evidence type="ECO:0000259" key="2">
    <source>
        <dbReference type="Pfam" id="PF23415"/>
    </source>
</evidence>
<dbReference type="GO" id="GO:0030425">
    <property type="term" value="C:dendrite"/>
    <property type="evidence" value="ECO:0007669"/>
    <property type="project" value="TreeGrafter"/>
</dbReference>
<dbReference type="GO" id="GO:0016358">
    <property type="term" value="P:dendrite development"/>
    <property type="evidence" value="ECO:0007669"/>
    <property type="project" value="TreeGrafter"/>
</dbReference>
<dbReference type="GO" id="GO:0007409">
    <property type="term" value="P:axonogenesis"/>
    <property type="evidence" value="ECO:0007669"/>
    <property type="project" value="TreeGrafter"/>
</dbReference>
<organism evidence="4 5">
    <name type="scientific">Oncorhynchus mykiss</name>
    <name type="common">Rainbow trout</name>
    <name type="synonym">Salmo gairdneri</name>
    <dbReference type="NCBI Taxonomy" id="8022"/>
    <lineage>
        <taxon>Eukaryota</taxon>
        <taxon>Metazoa</taxon>
        <taxon>Chordata</taxon>
        <taxon>Craniata</taxon>
        <taxon>Vertebrata</taxon>
        <taxon>Euteleostomi</taxon>
        <taxon>Actinopterygii</taxon>
        <taxon>Neopterygii</taxon>
        <taxon>Teleostei</taxon>
        <taxon>Protacanthopterygii</taxon>
        <taxon>Salmoniformes</taxon>
        <taxon>Salmonidae</taxon>
        <taxon>Salmoninae</taxon>
        <taxon>Oncorhynchus</taxon>
    </lineage>
</organism>
<reference evidence="4" key="2">
    <citation type="submission" date="2014-03" db="EMBL/GenBank/DDBJ databases">
        <authorList>
            <person name="Genoscope - CEA"/>
        </authorList>
    </citation>
    <scope>NUCLEOTIDE SEQUENCE</scope>
</reference>
<feature type="compositionally biased region" description="Polar residues" evidence="1">
    <location>
        <begin position="927"/>
        <end position="937"/>
    </location>
</feature>
<feature type="compositionally biased region" description="Basic and acidic residues" evidence="1">
    <location>
        <begin position="534"/>
        <end position="673"/>
    </location>
</feature>
<feature type="region of interest" description="Disordered" evidence="1">
    <location>
        <begin position="509"/>
        <end position="730"/>
    </location>
</feature>
<feature type="compositionally biased region" description="Low complexity" evidence="1">
    <location>
        <begin position="523"/>
        <end position="532"/>
    </location>
</feature>
<dbReference type="InterPro" id="IPR026074">
    <property type="entry name" value="MAP1"/>
</dbReference>
<dbReference type="InterPro" id="IPR057480">
    <property type="entry name" value="MAP1A/B/S-like_MBL"/>
</dbReference>
<name>A0A060XDN8_ONCMY</name>
<dbReference type="GO" id="GO:0008017">
    <property type="term" value="F:microtubule binding"/>
    <property type="evidence" value="ECO:0007669"/>
    <property type="project" value="InterPro"/>
</dbReference>
<dbReference type="GO" id="GO:0005829">
    <property type="term" value="C:cytosol"/>
    <property type="evidence" value="ECO:0007669"/>
    <property type="project" value="TreeGrafter"/>
</dbReference>
<dbReference type="PaxDb" id="8022-A0A060XDN8"/>
<proteinExistence type="predicted"/>
<reference evidence="4" key="1">
    <citation type="journal article" date="2014" name="Nat. Commun.">
        <title>The rainbow trout genome provides novel insights into evolution after whole-genome duplication in vertebrates.</title>
        <authorList>
            <person name="Berthelot C."/>
            <person name="Brunet F."/>
            <person name="Chalopin D."/>
            <person name="Juanchich A."/>
            <person name="Bernard M."/>
            <person name="Noel B."/>
            <person name="Bento P."/>
            <person name="Da Silva C."/>
            <person name="Labadie K."/>
            <person name="Alberti A."/>
            <person name="Aury J.M."/>
            <person name="Louis A."/>
            <person name="Dehais P."/>
            <person name="Bardou P."/>
            <person name="Montfort J."/>
            <person name="Klopp C."/>
            <person name="Cabau C."/>
            <person name="Gaspin C."/>
            <person name="Thorgaard G.H."/>
            <person name="Boussaha M."/>
            <person name="Quillet E."/>
            <person name="Guyomard R."/>
            <person name="Galiana D."/>
            <person name="Bobe J."/>
            <person name="Volff J.N."/>
            <person name="Genet C."/>
            <person name="Wincker P."/>
            <person name="Jaillon O."/>
            <person name="Roest Crollius H."/>
            <person name="Guiguen Y."/>
        </authorList>
    </citation>
    <scope>NUCLEOTIDE SEQUENCE [LARGE SCALE GENOMIC DNA]</scope>
</reference>
<gene>
    <name evidence="4" type="ORF">GSONMT00049026001</name>
</gene>
<feature type="compositionally biased region" description="Basic and acidic residues" evidence="1">
    <location>
        <begin position="771"/>
        <end position="785"/>
    </location>
</feature>
<feature type="compositionally biased region" description="Low complexity" evidence="1">
    <location>
        <begin position="817"/>
        <end position="833"/>
    </location>
</feature>
<feature type="compositionally biased region" description="Basic and acidic residues" evidence="1">
    <location>
        <begin position="1118"/>
        <end position="1142"/>
    </location>
</feature>
<feature type="compositionally biased region" description="Polar residues" evidence="1">
    <location>
        <begin position="1041"/>
        <end position="1055"/>
    </location>
</feature>
<evidence type="ECO:0000313" key="4">
    <source>
        <dbReference type="EMBL" id="CDQ75429.1"/>
    </source>
</evidence>